<evidence type="ECO:0000313" key="1">
    <source>
        <dbReference type="EMBL" id="CAF1295411.1"/>
    </source>
</evidence>
<dbReference type="AlphaFoldDB" id="A0A819J7N0"/>
<dbReference type="EMBL" id="CAJNOE010000634">
    <property type="protein sequence ID" value="CAF1295411.1"/>
    <property type="molecule type" value="Genomic_DNA"/>
</dbReference>
<proteinExistence type="predicted"/>
<sequence length="191" mass="22451">MIAQFLQRAGKLSVLKDIERHHEHDESECSLELLKHHKRRRKKAALLYNHSQDFTDNLIQNTVQNTIFRAIDDAYKMLSVLDIDKTLKESHKSTLNEISTFVRVQIERKSHTTDYSENWDEYLDKESDSEQVNTSDDCYVSTENSAKISQINSYFRIKHDGKQKFIHEQTACWLLTDNKPTLSADQLHRIQ</sequence>
<dbReference type="Proteomes" id="UP000663868">
    <property type="component" value="Unassembled WGS sequence"/>
</dbReference>
<organism evidence="2 3">
    <name type="scientific">Adineta steineri</name>
    <dbReference type="NCBI Taxonomy" id="433720"/>
    <lineage>
        <taxon>Eukaryota</taxon>
        <taxon>Metazoa</taxon>
        <taxon>Spiralia</taxon>
        <taxon>Gnathifera</taxon>
        <taxon>Rotifera</taxon>
        <taxon>Eurotatoria</taxon>
        <taxon>Bdelloidea</taxon>
        <taxon>Adinetida</taxon>
        <taxon>Adinetidae</taxon>
        <taxon>Adineta</taxon>
    </lineage>
</organism>
<protein>
    <submittedName>
        <fullName evidence="2">Uncharacterized protein</fullName>
    </submittedName>
</protein>
<gene>
    <name evidence="1" type="ORF">IZO911_LOCUS33754</name>
    <name evidence="2" type="ORF">KXQ929_LOCUS24333</name>
</gene>
<comment type="caution">
    <text evidence="2">The sequence shown here is derived from an EMBL/GenBank/DDBJ whole genome shotgun (WGS) entry which is preliminary data.</text>
</comment>
<evidence type="ECO:0000313" key="3">
    <source>
        <dbReference type="Proteomes" id="UP000663868"/>
    </source>
</evidence>
<evidence type="ECO:0000313" key="2">
    <source>
        <dbReference type="EMBL" id="CAF3928696.1"/>
    </source>
</evidence>
<accession>A0A819J7N0</accession>
<dbReference type="EMBL" id="CAJOBB010002011">
    <property type="protein sequence ID" value="CAF3928696.1"/>
    <property type="molecule type" value="Genomic_DNA"/>
</dbReference>
<name>A0A819J7N0_9BILA</name>
<dbReference type="Proteomes" id="UP000663860">
    <property type="component" value="Unassembled WGS sequence"/>
</dbReference>
<reference evidence="2" key="1">
    <citation type="submission" date="2021-02" db="EMBL/GenBank/DDBJ databases">
        <authorList>
            <person name="Nowell W R."/>
        </authorList>
    </citation>
    <scope>NUCLEOTIDE SEQUENCE</scope>
</reference>